<dbReference type="InParanoid" id="A0A0C2WGD3"/>
<gene>
    <name evidence="1" type="ORF">M378DRAFT_173420</name>
</gene>
<protein>
    <recommendedName>
        <fullName evidence="3">Protein kinase domain-containing protein</fullName>
    </recommendedName>
</protein>
<dbReference type="HOGENOM" id="CLU_2589222_0_0_1"/>
<dbReference type="Proteomes" id="UP000054549">
    <property type="component" value="Unassembled WGS sequence"/>
</dbReference>
<name>A0A0C2WGD3_AMAMK</name>
<organism evidence="1 2">
    <name type="scientific">Amanita muscaria (strain Koide BX008)</name>
    <dbReference type="NCBI Taxonomy" id="946122"/>
    <lineage>
        <taxon>Eukaryota</taxon>
        <taxon>Fungi</taxon>
        <taxon>Dikarya</taxon>
        <taxon>Basidiomycota</taxon>
        <taxon>Agaricomycotina</taxon>
        <taxon>Agaricomycetes</taxon>
        <taxon>Agaricomycetidae</taxon>
        <taxon>Agaricales</taxon>
        <taxon>Pluteineae</taxon>
        <taxon>Amanitaceae</taxon>
        <taxon>Amanita</taxon>
    </lineage>
</organism>
<evidence type="ECO:0008006" key="3">
    <source>
        <dbReference type="Google" id="ProtNLM"/>
    </source>
</evidence>
<dbReference type="Gene3D" id="1.10.510.10">
    <property type="entry name" value="Transferase(Phosphotransferase) domain 1"/>
    <property type="match status" value="1"/>
</dbReference>
<dbReference type="EMBL" id="KN818484">
    <property type="protein sequence ID" value="KIL55681.1"/>
    <property type="molecule type" value="Genomic_DNA"/>
</dbReference>
<reference evidence="1 2" key="1">
    <citation type="submission" date="2014-04" db="EMBL/GenBank/DDBJ databases">
        <title>Evolutionary Origins and Diversification of the Mycorrhizal Mutualists.</title>
        <authorList>
            <consortium name="DOE Joint Genome Institute"/>
            <consortium name="Mycorrhizal Genomics Consortium"/>
            <person name="Kohler A."/>
            <person name="Kuo A."/>
            <person name="Nagy L.G."/>
            <person name="Floudas D."/>
            <person name="Copeland A."/>
            <person name="Barry K.W."/>
            <person name="Cichocki N."/>
            <person name="Veneault-Fourrey C."/>
            <person name="LaButti K."/>
            <person name="Lindquist E.A."/>
            <person name="Lipzen A."/>
            <person name="Lundell T."/>
            <person name="Morin E."/>
            <person name="Murat C."/>
            <person name="Riley R."/>
            <person name="Ohm R."/>
            <person name="Sun H."/>
            <person name="Tunlid A."/>
            <person name="Henrissat B."/>
            <person name="Grigoriev I.V."/>
            <person name="Hibbett D.S."/>
            <person name="Martin F."/>
        </authorList>
    </citation>
    <scope>NUCLEOTIDE SEQUENCE [LARGE SCALE GENOMIC DNA]</scope>
    <source>
        <strain evidence="1 2">Koide BX008</strain>
    </source>
</reference>
<sequence length="80" mass="8925">MWGNLSHGNIVQCLGMSFQSHTVMVSLSLENEMLSKWRSTNPSVSKIQATIFEVAKAIQYIHSLGIAFGYAFDAVLLHLR</sequence>
<accession>A0A0C2WGD3</accession>
<evidence type="ECO:0000313" key="2">
    <source>
        <dbReference type="Proteomes" id="UP000054549"/>
    </source>
</evidence>
<dbReference type="InterPro" id="IPR011009">
    <property type="entry name" value="Kinase-like_dom_sf"/>
</dbReference>
<proteinExistence type="predicted"/>
<keyword evidence="2" id="KW-1185">Reference proteome</keyword>
<dbReference type="OrthoDB" id="5337378at2759"/>
<dbReference type="SUPFAM" id="SSF56112">
    <property type="entry name" value="Protein kinase-like (PK-like)"/>
    <property type="match status" value="1"/>
</dbReference>
<evidence type="ECO:0000313" key="1">
    <source>
        <dbReference type="EMBL" id="KIL55681.1"/>
    </source>
</evidence>
<dbReference type="AlphaFoldDB" id="A0A0C2WGD3"/>